<proteinExistence type="predicted"/>
<dbReference type="GO" id="GO:0000160">
    <property type="term" value="P:phosphorelay signal transduction system"/>
    <property type="evidence" value="ECO:0007669"/>
    <property type="project" value="InterPro"/>
</dbReference>
<dbReference type="Gene3D" id="3.40.50.2300">
    <property type="match status" value="1"/>
</dbReference>
<organism evidence="4 5">
    <name type="scientific">Labilithrix luteola</name>
    <dbReference type="NCBI Taxonomy" id="1391654"/>
    <lineage>
        <taxon>Bacteria</taxon>
        <taxon>Pseudomonadati</taxon>
        <taxon>Myxococcota</taxon>
        <taxon>Polyangia</taxon>
        <taxon>Polyangiales</taxon>
        <taxon>Labilitrichaceae</taxon>
        <taxon>Labilithrix</taxon>
    </lineage>
</organism>
<reference evidence="4 5" key="1">
    <citation type="submission" date="2015-08" db="EMBL/GenBank/DDBJ databases">
        <authorList>
            <person name="Babu N.S."/>
            <person name="Beckwith C.J."/>
            <person name="Beseler K.G."/>
            <person name="Brison A."/>
            <person name="Carone J.V."/>
            <person name="Caskin T.P."/>
            <person name="Diamond M."/>
            <person name="Durham M.E."/>
            <person name="Foxe J.M."/>
            <person name="Go M."/>
            <person name="Henderson B.A."/>
            <person name="Jones I.B."/>
            <person name="McGettigan J.A."/>
            <person name="Micheletti S.J."/>
            <person name="Nasrallah M.E."/>
            <person name="Ortiz D."/>
            <person name="Piller C.R."/>
            <person name="Privatt S.R."/>
            <person name="Schneider S.L."/>
            <person name="Sharp S."/>
            <person name="Smith T.C."/>
            <person name="Stanton J.D."/>
            <person name="Ullery H.E."/>
            <person name="Wilson R.J."/>
            <person name="Serrano M.G."/>
            <person name="Buck G."/>
            <person name="Lee V."/>
            <person name="Wang Y."/>
            <person name="Carvalho R."/>
            <person name="Voegtly L."/>
            <person name="Shi R."/>
            <person name="Duckworth R."/>
            <person name="Johnson A."/>
            <person name="Loviza R."/>
            <person name="Walstead R."/>
            <person name="Shah Z."/>
            <person name="Kiflezghi M."/>
            <person name="Wade K."/>
            <person name="Ball S.L."/>
            <person name="Bradley K.W."/>
            <person name="Asai D.J."/>
            <person name="Bowman C.A."/>
            <person name="Russell D.A."/>
            <person name="Pope W.H."/>
            <person name="Jacobs-Sera D."/>
            <person name="Hendrix R.W."/>
            <person name="Hatfull G.F."/>
        </authorList>
    </citation>
    <scope>NUCLEOTIDE SEQUENCE [LARGE SCALE GENOMIC DNA]</scope>
    <source>
        <strain evidence="4 5">DSM 27648</strain>
    </source>
</reference>
<keyword evidence="1 2" id="KW-0597">Phosphoprotein</keyword>
<dbReference type="OrthoDB" id="5432534at2"/>
<dbReference type="Pfam" id="PF00072">
    <property type="entry name" value="Response_reg"/>
    <property type="match status" value="1"/>
</dbReference>
<dbReference type="PANTHER" id="PTHR44591">
    <property type="entry name" value="STRESS RESPONSE REGULATOR PROTEIN 1"/>
    <property type="match status" value="1"/>
</dbReference>
<dbReference type="InterPro" id="IPR050595">
    <property type="entry name" value="Bact_response_regulator"/>
</dbReference>
<dbReference type="SUPFAM" id="SSF52172">
    <property type="entry name" value="CheY-like"/>
    <property type="match status" value="1"/>
</dbReference>
<protein>
    <submittedName>
        <fullName evidence="4">Response regulator receiver protein</fullName>
    </submittedName>
</protein>
<keyword evidence="5" id="KW-1185">Reference proteome</keyword>
<dbReference type="RefSeq" id="WP_146651265.1">
    <property type="nucleotide sequence ID" value="NZ_CP012333.1"/>
</dbReference>
<dbReference type="PROSITE" id="PS50110">
    <property type="entry name" value="RESPONSE_REGULATORY"/>
    <property type="match status" value="1"/>
</dbReference>
<evidence type="ECO:0000256" key="2">
    <source>
        <dbReference type="PROSITE-ProRule" id="PRU00169"/>
    </source>
</evidence>
<evidence type="ECO:0000313" key="4">
    <source>
        <dbReference type="EMBL" id="AKU99885.1"/>
    </source>
</evidence>
<dbReference type="InterPro" id="IPR001789">
    <property type="entry name" value="Sig_transdc_resp-reg_receiver"/>
</dbReference>
<dbReference type="PANTHER" id="PTHR44591:SF3">
    <property type="entry name" value="RESPONSE REGULATORY DOMAIN-CONTAINING PROTEIN"/>
    <property type="match status" value="1"/>
</dbReference>
<feature type="modified residue" description="4-aspartylphosphate" evidence="2">
    <location>
        <position position="61"/>
    </location>
</feature>
<sequence length="131" mass="13929">MPALPESNETRRILVVDDSPLALEMVESALVEEGFGVDCAIDLTALEKFLIGSKHVLIVFDVQMPEAFGDDLAAMLHDTYGVTAPVVLFSTVADEELAERAKNANAAAWVSKGAGVEALVARIKSLLAETS</sequence>
<dbReference type="Proteomes" id="UP000064967">
    <property type="component" value="Chromosome"/>
</dbReference>
<dbReference type="CDD" id="cd00156">
    <property type="entry name" value="REC"/>
    <property type="match status" value="1"/>
</dbReference>
<accession>A0A0K1Q254</accession>
<dbReference type="AlphaFoldDB" id="A0A0K1Q254"/>
<dbReference type="EMBL" id="CP012333">
    <property type="protein sequence ID" value="AKU99885.1"/>
    <property type="molecule type" value="Genomic_DNA"/>
</dbReference>
<evidence type="ECO:0000259" key="3">
    <source>
        <dbReference type="PROSITE" id="PS50110"/>
    </source>
</evidence>
<dbReference type="SMART" id="SM00448">
    <property type="entry name" value="REC"/>
    <property type="match status" value="1"/>
</dbReference>
<evidence type="ECO:0000256" key="1">
    <source>
        <dbReference type="ARBA" id="ARBA00022553"/>
    </source>
</evidence>
<gene>
    <name evidence="4" type="ORF">AKJ09_06549</name>
</gene>
<dbReference type="STRING" id="1391654.AKJ09_06549"/>
<dbReference type="InterPro" id="IPR011006">
    <property type="entry name" value="CheY-like_superfamily"/>
</dbReference>
<name>A0A0K1Q254_9BACT</name>
<feature type="domain" description="Response regulatory" evidence="3">
    <location>
        <begin position="12"/>
        <end position="127"/>
    </location>
</feature>
<dbReference type="KEGG" id="llu:AKJ09_06549"/>
<evidence type="ECO:0000313" key="5">
    <source>
        <dbReference type="Proteomes" id="UP000064967"/>
    </source>
</evidence>